<feature type="transmembrane region" description="Helical" evidence="1">
    <location>
        <begin position="69"/>
        <end position="91"/>
    </location>
</feature>
<name>A0A9N8Z8K2_9GLOM</name>
<reference evidence="2" key="1">
    <citation type="submission" date="2021-06" db="EMBL/GenBank/DDBJ databases">
        <authorList>
            <person name="Kallberg Y."/>
            <person name="Tangrot J."/>
            <person name="Rosling A."/>
        </authorList>
    </citation>
    <scope>NUCLEOTIDE SEQUENCE</scope>
    <source>
        <strain evidence="2">MT106</strain>
    </source>
</reference>
<keyword evidence="1" id="KW-1133">Transmembrane helix</keyword>
<protein>
    <submittedName>
        <fullName evidence="2">4912_t:CDS:1</fullName>
    </submittedName>
</protein>
<keyword evidence="1" id="KW-0472">Membrane</keyword>
<organism evidence="2 3">
    <name type="scientific">Ambispora gerdemannii</name>
    <dbReference type="NCBI Taxonomy" id="144530"/>
    <lineage>
        <taxon>Eukaryota</taxon>
        <taxon>Fungi</taxon>
        <taxon>Fungi incertae sedis</taxon>
        <taxon>Mucoromycota</taxon>
        <taxon>Glomeromycotina</taxon>
        <taxon>Glomeromycetes</taxon>
        <taxon>Archaeosporales</taxon>
        <taxon>Ambisporaceae</taxon>
        <taxon>Ambispora</taxon>
    </lineage>
</organism>
<comment type="caution">
    <text evidence="2">The sequence shown here is derived from an EMBL/GenBank/DDBJ whole genome shotgun (WGS) entry which is preliminary data.</text>
</comment>
<gene>
    <name evidence="2" type="ORF">AGERDE_LOCUS3234</name>
</gene>
<proteinExistence type="predicted"/>
<dbReference type="Proteomes" id="UP000789831">
    <property type="component" value="Unassembled WGS sequence"/>
</dbReference>
<accession>A0A9N8Z8K2</accession>
<feature type="transmembrane region" description="Helical" evidence="1">
    <location>
        <begin position="98"/>
        <end position="117"/>
    </location>
</feature>
<evidence type="ECO:0000256" key="1">
    <source>
        <dbReference type="SAM" id="Phobius"/>
    </source>
</evidence>
<dbReference type="OrthoDB" id="2145250at2759"/>
<sequence>MPSFNPQLVLSSIFLGVGVWAIIKPKHVVRHTFHRSIMTTDSLLITRCLGAQAMLCGIALKTAKLTRQTYIWFGIFGSAPFLYIDLYYFFIDPTFTKYIFLDLLGNVFLVGACYLGAKQLK</sequence>
<evidence type="ECO:0000313" key="2">
    <source>
        <dbReference type="EMBL" id="CAG8481086.1"/>
    </source>
</evidence>
<feature type="transmembrane region" description="Helical" evidence="1">
    <location>
        <begin position="6"/>
        <end position="23"/>
    </location>
</feature>
<evidence type="ECO:0000313" key="3">
    <source>
        <dbReference type="Proteomes" id="UP000789831"/>
    </source>
</evidence>
<dbReference type="EMBL" id="CAJVPL010000306">
    <property type="protein sequence ID" value="CAG8481086.1"/>
    <property type="molecule type" value="Genomic_DNA"/>
</dbReference>
<keyword evidence="3" id="KW-1185">Reference proteome</keyword>
<keyword evidence="1" id="KW-0812">Transmembrane</keyword>
<dbReference type="AlphaFoldDB" id="A0A9N8Z8K2"/>